<sequence length="441" mass="48297">MIVLSQASWTIEDFTLQLEAYVMSGIKGVACLSPAGAATQFSNGFFIGVVENSKAQTLDLKKRVATVIIEKLRWPLAQFRNPSTAATRIDLEVLINSWQSGTTRFQKLTKDEKCAWKEEHFSSRVAMMSSPPPSASIPTASLPTPDTTLHISSAFTQPPGPVSPIPMPTEMLVAEIIRQDPTLQAIDPALIMAGVTQGFHHSAAAGSNSATPRPPSAAAGSAESLDHPTLAPPISRKKRGRGAFEIVTLESFNTRAAKVPQNKRAKKTKHVTGGENIPPAKGTSQPLSTHHRIDQTFPVLGNHSFPGALGMHVQRLRFYGPFQLKGAETQYHNCAWTLRSTNSHFCPHVLVVAWIVLASGCVDVFLPTFTIKHDSVRLAHMHSILPGHVFHAGWSPQSEFTRWYHIPESWAPMLSAPDSSFTGHVLLVRFSRKCRNLLLYT</sequence>
<dbReference type="Proteomes" id="UP000736335">
    <property type="component" value="Unassembled WGS sequence"/>
</dbReference>
<reference evidence="2" key="1">
    <citation type="journal article" date="2020" name="Nat. Commun.">
        <title>Large-scale genome sequencing of mycorrhizal fungi provides insights into the early evolution of symbiotic traits.</title>
        <authorList>
            <person name="Miyauchi S."/>
            <person name="Kiss E."/>
            <person name="Kuo A."/>
            <person name="Drula E."/>
            <person name="Kohler A."/>
            <person name="Sanchez-Garcia M."/>
            <person name="Morin E."/>
            <person name="Andreopoulos B."/>
            <person name="Barry K.W."/>
            <person name="Bonito G."/>
            <person name="Buee M."/>
            <person name="Carver A."/>
            <person name="Chen C."/>
            <person name="Cichocki N."/>
            <person name="Clum A."/>
            <person name="Culley D."/>
            <person name="Crous P.W."/>
            <person name="Fauchery L."/>
            <person name="Girlanda M."/>
            <person name="Hayes R.D."/>
            <person name="Keri Z."/>
            <person name="LaButti K."/>
            <person name="Lipzen A."/>
            <person name="Lombard V."/>
            <person name="Magnuson J."/>
            <person name="Maillard F."/>
            <person name="Murat C."/>
            <person name="Nolan M."/>
            <person name="Ohm R.A."/>
            <person name="Pangilinan J."/>
            <person name="Pereira M.F."/>
            <person name="Perotto S."/>
            <person name="Peter M."/>
            <person name="Pfister S."/>
            <person name="Riley R."/>
            <person name="Sitrit Y."/>
            <person name="Stielow J.B."/>
            <person name="Szollosi G."/>
            <person name="Zifcakova L."/>
            <person name="Stursova M."/>
            <person name="Spatafora J.W."/>
            <person name="Tedersoo L."/>
            <person name="Vaario L.M."/>
            <person name="Yamada A."/>
            <person name="Yan M."/>
            <person name="Wang P."/>
            <person name="Xu J."/>
            <person name="Bruns T."/>
            <person name="Baldrian P."/>
            <person name="Vilgalys R."/>
            <person name="Dunand C."/>
            <person name="Henrissat B."/>
            <person name="Grigoriev I.V."/>
            <person name="Hibbett D."/>
            <person name="Nagy L.G."/>
            <person name="Martin F.M."/>
        </authorList>
    </citation>
    <scope>NUCLEOTIDE SEQUENCE</scope>
    <source>
        <strain evidence="2">UH-Tt-Lm1</strain>
    </source>
</reference>
<keyword evidence="3" id="KW-1185">Reference proteome</keyword>
<protein>
    <submittedName>
        <fullName evidence="2">Uncharacterized protein</fullName>
    </submittedName>
</protein>
<gene>
    <name evidence="2" type="ORF">BJ322DRAFT_1020300</name>
</gene>
<evidence type="ECO:0000256" key="1">
    <source>
        <dbReference type="SAM" id="MobiDB-lite"/>
    </source>
</evidence>
<feature type="region of interest" description="Disordered" evidence="1">
    <location>
        <begin position="203"/>
        <end position="238"/>
    </location>
</feature>
<feature type="compositionally biased region" description="Basic residues" evidence="1">
    <location>
        <begin position="261"/>
        <end position="270"/>
    </location>
</feature>
<reference evidence="2" key="2">
    <citation type="submission" date="2020-11" db="EMBL/GenBank/DDBJ databases">
        <authorList>
            <consortium name="DOE Joint Genome Institute"/>
            <person name="Kuo A."/>
            <person name="Miyauchi S."/>
            <person name="Kiss E."/>
            <person name="Drula E."/>
            <person name="Kohler A."/>
            <person name="Sanchez-Garcia M."/>
            <person name="Andreopoulos B."/>
            <person name="Barry K.W."/>
            <person name="Bonito G."/>
            <person name="Buee M."/>
            <person name="Carver A."/>
            <person name="Chen C."/>
            <person name="Cichocki N."/>
            <person name="Clum A."/>
            <person name="Culley D."/>
            <person name="Crous P.W."/>
            <person name="Fauchery L."/>
            <person name="Girlanda M."/>
            <person name="Hayes R."/>
            <person name="Keri Z."/>
            <person name="Labutti K."/>
            <person name="Lipzen A."/>
            <person name="Lombard V."/>
            <person name="Magnuson J."/>
            <person name="Maillard F."/>
            <person name="Morin E."/>
            <person name="Murat C."/>
            <person name="Nolan M."/>
            <person name="Ohm R."/>
            <person name="Pangilinan J."/>
            <person name="Pereira M."/>
            <person name="Perotto S."/>
            <person name="Peter M."/>
            <person name="Riley R."/>
            <person name="Sitrit Y."/>
            <person name="Stielow B."/>
            <person name="Szollosi G."/>
            <person name="Zifcakova L."/>
            <person name="Stursova M."/>
            <person name="Spatafora J.W."/>
            <person name="Tedersoo L."/>
            <person name="Vaario L.-M."/>
            <person name="Yamada A."/>
            <person name="Yan M."/>
            <person name="Wang P."/>
            <person name="Xu J."/>
            <person name="Bruns T."/>
            <person name="Baldrian P."/>
            <person name="Vilgalys R."/>
            <person name="Henrissat B."/>
            <person name="Grigoriev I.V."/>
            <person name="Hibbett D."/>
            <person name="Nagy L.G."/>
            <person name="Martin F.M."/>
        </authorList>
    </citation>
    <scope>NUCLEOTIDE SEQUENCE</scope>
    <source>
        <strain evidence="2">UH-Tt-Lm1</strain>
    </source>
</reference>
<dbReference type="EMBL" id="WIUZ02000006">
    <property type="protein sequence ID" value="KAF9786217.1"/>
    <property type="molecule type" value="Genomic_DNA"/>
</dbReference>
<evidence type="ECO:0000313" key="2">
    <source>
        <dbReference type="EMBL" id="KAF9786217.1"/>
    </source>
</evidence>
<comment type="caution">
    <text evidence="2">The sequence shown here is derived from an EMBL/GenBank/DDBJ whole genome shotgun (WGS) entry which is preliminary data.</text>
</comment>
<dbReference type="OrthoDB" id="3033638at2759"/>
<proteinExistence type="predicted"/>
<dbReference type="AlphaFoldDB" id="A0A9P6L735"/>
<feature type="region of interest" description="Disordered" evidence="1">
    <location>
        <begin position="258"/>
        <end position="288"/>
    </location>
</feature>
<accession>A0A9P6L735</accession>
<organism evidence="2 3">
    <name type="scientific">Thelephora terrestris</name>
    <dbReference type="NCBI Taxonomy" id="56493"/>
    <lineage>
        <taxon>Eukaryota</taxon>
        <taxon>Fungi</taxon>
        <taxon>Dikarya</taxon>
        <taxon>Basidiomycota</taxon>
        <taxon>Agaricomycotina</taxon>
        <taxon>Agaricomycetes</taxon>
        <taxon>Thelephorales</taxon>
        <taxon>Thelephoraceae</taxon>
        <taxon>Thelephora</taxon>
    </lineage>
</organism>
<evidence type="ECO:0000313" key="3">
    <source>
        <dbReference type="Proteomes" id="UP000736335"/>
    </source>
</evidence>
<name>A0A9P6L735_9AGAM</name>